<accession>A0A401HQ69</accession>
<dbReference type="HAMAP" id="MF_00945_A">
    <property type="entry name" value="NusA_A"/>
    <property type="match status" value="1"/>
</dbReference>
<dbReference type="RefSeq" id="WP_131007177.1">
    <property type="nucleotide sequence ID" value="NZ_BFAX01000003.1"/>
</dbReference>
<comment type="subcellular location">
    <subcellularLocation>
        <location evidence="6">Cytoplasm</location>
    </subcellularLocation>
</comment>
<dbReference type="InterPro" id="IPR030842">
    <property type="entry name" value="TF_NusA_bacterial"/>
</dbReference>
<dbReference type="NCBIfam" id="TIGR01952">
    <property type="entry name" value="nusA_arch"/>
    <property type="match status" value="1"/>
</dbReference>
<dbReference type="SUPFAM" id="SSF54814">
    <property type="entry name" value="Prokaryotic type KH domain (KH-domain type II)"/>
    <property type="match status" value="2"/>
</dbReference>
<dbReference type="InterPro" id="IPR004044">
    <property type="entry name" value="KH_dom_type_2"/>
</dbReference>
<evidence type="ECO:0000256" key="6">
    <source>
        <dbReference type="HAMAP-Rule" id="MF_00945"/>
    </source>
</evidence>
<dbReference type="InterPro" id="IPR015946">
    <property type="entry name" value="KH_dom-like_a/b"/>
</dbReference>
<keyword evidence="3 7" id="KW-0694">RNA-binding</keyword>
<name>A0A401HQ69_9EURY</name>
<protein>
    <recommendedName>
        <fullName evidence="6">Probable transcription termination protein NusA</fullName>
    </recommendedName>
</protein>
<comment type="caution">
    <text evidence="10">The sequence shown here is derived from an EMBL/GenBank/DDBJ whole genome shotgun (WGS) entry which is preliminary data.</text>
</comment>
<evidence type="ECO:0000313" key="11">
    <source>
        <dbReference type="Proteomes" id="UP000290527"/>
    </source>
</evidence>
<feature type="compositionally biased region" description="Polar residues" evidence="8">
    <location>
        <begin position="174"/>
        <end position="183"/>
    </location>
</feature>
<evidence type="ECO:0000313" key="10">
    <source>
        <dbReference type="EMBL" id="GBF36398.1"/>
    </source>
</evidence>
<comment type="similarity">
    <text evidence="6">Belongs to the NusA family.</text>
</comment>
<dbReference type="CDD" id="cd22530">
    <property type="entry name" value="KH-II_NusA_arch_rpt1"/>
    <property type="match status" value="1"/>
</dbReference>
<evidence type="ECO:0000256" key="2">
    <source>
        <dbReference type="ARBA" id="ARBA00022490"/>
    </source>
</evidence>
<dbReference type="OrthoDB" id="4116at2157"/>
<keyword evidence="4 6" id="KW-0805">Transcription regulation</keyword>
<dbReference type="Gene3D" id="3.30.300.20">
    <property type="match status" value="2"/>
</dbReference>
<dbReference type="PROSITE" id="PS50084">
    <property type="entry name" value="KH_TYPE_1"/>
    <property type="match status" value="1"/>
</dbReference>
<evidence type="ECO:0000256" key="3">
    <source>
        <dbReference type="ARBA" id="ARBA00022884"/>
    </source>
</evidence>
<evidence type="ECO:0000256" key="5">
    <source>
        <dbReference type="ARBA" id="ARBA00023163"/>
    </source>
</evidence>
<evidence type="ECO:0000256" key="4">
    <source>
        <dbReference type="ARBA" id="ARBA00023015"/>
    </source>
</evidence>
<dbReference type="Proteomes" id="UP000290527">
    <property type="component" value="Unassembled WGS sequence"/>
</dbReference>
<sequence length="183" mass="21398">MKVRLTREDIMKINFFEKLTGAEVIDCVSDDERIVFVVKEGNMGAAIGRGGENVKTAMEKFNKKIDIVEYSKDLKKFVRNIFEPLKLEDVWIKKQNGKVVVYVRVDPKLKRAIIGERGKNINRAITIMSRLSDAKNIKVISGFRRPRLAYRRFRRGRFTKRVVKRPKIKEETPNKTNQEENQQ</sequence>
<dbReference type="GO" id="GO:0003723">
    <property type="term" value="F:RNA binding"/>
    <property type="evidence" value="ECO:0007669"/>
    <property type="project" value="UniProtKB-UniRule"/>
</dbReference>
<comment type="function">
    <text evidence="6">Participates in transcription termination.</text>
</comment>
<evidence type="ECO:0000259" key="9">
    <source>
        <dbReference type="SMART" id="SM00322"/>
    </source>
</evidence>
<dbReference type="InterPro" id="IPR010212">
    <property type="entry name" value="NusA_arc"/>
</dbReference>
<reference evidence="10 11" key="1">
    <citation type="journal article" date="2019" name="Int. J. Syst. Evol. Microbiol.">
        <title>Methanofervidicoccus abyssi gen. nov., sp. nov., a hydrogenotrophic methanogen, isolated from a hydrothermal vent chimney in the Mid-Cayman Spreading Center, the Caribbean Sea.</title>
        <authorList>
            <person name="Sakai S."/>
            <person name="Takaki Y."/>
            <person name="Miyazaki M."/>
            <person name="Ogawara M."/>
            <person name="Yanagawa K."/>
            <person name="Miyazaki J."/>
            <person name="Takai K."/>
        </authorList>
    </citation>
    <scope>NUCLEOTIDE SEQUENCE [LARGE SCALE GENOMIC DNA]</scope>
    <source>
        <strain evidence="10 11">HHB</strain>
    </source>
</reference>
<dbReference type="NCBIfam" id="NF006261">
    <property type="entry name" value="PRK08406.1-5"/>
    <property type="match status" value="1"/>
</dbReference>
<dbReference type="PANTHER" id="PTHR22648">
    <property type="entry name" value="TRANSCRIPTION TERMINATION FACTOR NUSA"/>
    <property type="match status" value="1"/>
</dbReference>
<dbReference type="EMBL" id="BFAX01000003">
    <property type="protein sequence ID" value="GBF36398.1"/>
    <property type="molecule type" value="Genomic_DNA"/>
</dbReference>
<evidence type="ECO:0000256" key="1">
    <source>
        <dbReference type="ARBA" id="ARBA00022472"/>
    </source>
</evidence>
<dbReference type="SMART" id="SM00322">
    <property type="entry name" value="KH"/>
    <property type="match status" value="1"/>
</dbReference>
<organism evidence="10 11">
    <name type="scientific">Methanofervidicoccus abyssi</name>
    <dbReference type="NCBI Taxonomy" id="2082189"/>
    <lineage>
        <taxon>Archaea</taxon>
        <taxon>Methanobacteriati</taxon>
        <taxon>Methanobacteriota</taxon>
        <taxon>Methanomada group</taxon>
        <taxon>Methanococci</taxon>
        <taxon>Methanococcales</taxon>
        <taxon>Methanofervidicoccus</taxon>
    </lineage>
</organism>
<dbReference type="Pfam" id="PF07650">
    <property type="entry name" value="KH_2"/>
    <property type="match status" value="1"/>
</dbReference>
<dbReference type="InterPro" id="IPR004087">
    <property type="entry name" value="KH_dom"/>
</dbReference>
<feature type="domain" description="K Homology" evidence="9">
    <location>
        <begin position="30"/>
        <end position="97"/>
    </location>
</feature>
<dbReference type="InterPro" id="IPR009019">
    <property type="entry name" value="KH_sf_prok-type"/>
</dbReference>
<keyword evidence="11" id="KW-1185">Reference proteome</keyword>
<dbReference type="AlphaFoldDB" id="A0A401HQ69"/>
<feature type="region of interest" description="Disordered" evidence="8">
    <location>
        <begin position="164"/>
        <end position="183"/>
    </location>
</feature>
<dbReference type="GO" id="GO:0006353">
    <property type="term" value="P:DNA-templated transcription termination"/>
    <property type="evidence" value="ECO:0007669"/>
    <property type="project" value="UniProtKB-UniRule"/>
</dbReference>
<dbReference type="GO" id="GO:0031564">
    <property type="term" value="P:transcription antitermination"/>
    <property type="evidence" value="ECO:0007669"/>
    <property type="project" value="InterPro"/>
</dbReference>
<keyword evidence="1 6" id="KW-0806">Transcription termination</keyword>
<keyword evidence="5 6" id="KW-0804">Transcription</keyword>
<evidence type="ECO:0000256" key="7">
    <source>
        <dbReference type="PROSITE-ProRule" id="PRU00117"/>
    </source>
</evidence>
<keyword evidence="2 6" id="KW-0963">Cytoplasm</keyword>
<evidence type="ECO:0000256" key="8">
    <source>
        <dbReference type="SAM" id="MobiDB-lite"/>
    </source>
</evidence>
<dbReference type="PANTHER" id="PTHR22648:SF0">
    <property type="entry name" value="TRANSCRIPTION TERMINATION_ANTITERMINATION PROTEIN NUSA"/>
    <property type="match status" value="1"/>
</dbReference>
<dbReference type="GO" id="GO:0005829">
    <property type="term" value="C:cytosol"/>
    <property type="evidence" value="ECO:0007669"/>
    <property type="project" value="TreeGrafter"/>
</dbReference>
<gene>
    <name evidence="6" type="primary">nusA</name>
    <name evidence="10" type="ORF">MHHB_P0628</name>
</gene>
<proteinExistence type="inferred from homology"/>